<comment type="caution">
    <text evidence="1">The sequence shown here is derived from an EMBL/GenBank/DDBJ whole genome shotgun (WGS) entry which is preliminary data.</text>
</comment>
<name>A0A0F9SXK8_9ZZZZ</name>
<proteinExistence type="predicted"/>
<protein>
    <submittedName>
        <fullName evidence="1">Uncharacterized protein</fullName>
    </submittedName>
</protein>
<accession>A0A0F9SXK8</accession>
<dbReference type="EMBL" id="LAZR01000476">
    <property type="protein sequence ID" value="KKN67322.1"/>
    <property type="molecule type" value="Genomic_DNA"/>
</dbReference>
<reference evidence="1" key="1">
    <citation type="journal article" date="2015" name="Nature">
        <title>Complex archaea that bridge the gap between prokaryotes and eukaryotes.</title>
        <authorList>
            <person name="Spang A."/>
            <person name="Saw J.H."/>
            <person name="Jorgensen S.L."/>
            <person name="Zaremba-Niedzwiedzka K."/>
            <person name="Martijn J."/>
            <person name="Lind A.E."/>
            <person name="van Eijk R."/>
            <person name="Schleper C."/>
            <person name="Guy L."/>
            <person name="Ettema T.J."/>
        </authorList>
    </citation>
    <scope>NUCLEOTIDE SEQUENCE</scope>
</reference>
<organism evidence="1">
    <name type="scientific">marine sediment metagenome</name>
    <dbReference type="NCBI Taxonomy" id="412755"/>
    <lineage>
        <taxon>unclassified sequences</taxon>
        <taxon>metagenomes</taxon>
        <taxon>ecological metagenomes</taxon>
    </lineage>
</organism>
<gene>
    <name evidence="1" type="ORF">LCGC14_0461860</name>
</gene>
<evidence type="ECO:0000313" key="1">
    <source>
        <dbReference type="EMBL" id="KKN67322.1"/>
    </source>
</evidence>
<sequence length="350" mass="37489">MVKKKVFFLVGILILLIPISLISSEEFAYNIVTDSDFMKRIGGSGIGDFSFNGLCLNGGIELREDGTICGQALEVFNITSVNVTKQTITVLEDFIVEGNITASYFIGSLMGNTSIWSRAGTNTFLTNLGDNVGIGTTSPQNKLNVVGDFNVSNGNIYASNNLTIADFFFLSNSYSLPPGQNKILKRNSATKAVFGVQNEIADASADSGAGYVLNTSVGEYRIDLHSALDLNNPNDTVHHLLGANNREIWRLNPNSDSSFIFEGSLDSEIVMINRTGLFVTGDVNITGDLYVNSSSLYIGSEKISYAHGDDDGIMLSGSIHLEARDGVGGNIALHEGTEPLVCVSNDGGRL</sequence>
<dbReference type="AlphaFoldDB" id="A0A0F9SXK8"/>
<feature type="non-terminal residue" evidence="1">
    <location>
        <position position="350"/>
    </location>
</feature>